<dbReference type="GO" id="GO:0007034">
    <property type="term" value="P:vacuolar transport"/>
    <property type="evidence" value="ECO:0007669"/>
    <property type="project" value="InterPro"/>
</dbReference>
<keyword evidence="4 6" id="KW-0472">Membrane</keyword>
<dbReference type="PANTHER" id="PTHR13396:SF5">
    <property type="entry name" value="NEDD4 FAMILY INTERACTING PROTEIN"/>
    <property type="match status" value="1"/>
</dbReference>
<dbReference type="EMBL" id="JAAAIP010000186">
    <property type="protein sequence ID" value="KAG0323555.1"/>
    <property type="molecule type" value="Genomic_DNA"/>
</dbReference>
<feature type="region of interest" description="Disordered" evidence="5">
    <location>
        <begin position="1"/>
        <end position="76"/>
    </location>
</feature>
<dbReference type="OrthoDB" id="10003116at2759"/>
<feature type="compositionally biased region" description="Acidic residues" evidence="5">
    <location>
        <begin position="121"/>
        <end position="133"/>
    </location>
</feature>
<protein>
    <recommendedName>
        <fullName evidence="9">Metal homeostatis protein bsd2</fullName>
    </recommendedName>
</protein>
<dbReference type="GO" id="GO:0005783">
    <property type="term" value="C:endoplasmic reticulum"/>
    <property type="evidence" value="ECO:0007669"/>
    <property type="project" value="TreeGrafter"/>
</dbReference>
<evidence type="ECO:0008006" key="9">
    <source>
        <dbReference type="Google" id="ProtNLM"/>
    </source>
</evidence>
<evidence type="ECO:0000256" key="1">
    <source>
        <dbReference type="ARBA" id="ARBA00004141"/>
    </source>
</evidence>
<dbReference type="GO" id="GO:0006511">
    <property type="term" value="P:ubiquitin-dependent protein catabolic process"/>
    <property type="evidence" value="ECO:0007669"/>
    <property type="project" value="TreeGrafter"/>
</dbReference>
<feature type="transmembrane region" description="Helical" evidence="6">
    <location>
        <begin position="373"/>
        <end position="391"/>
    </location>
</feature>
<keyword evidence="8" id="KW-1185">Reference proteome</keyword>
<comment type="subcellular location">
    <subcellularLocation>
        <location evidence="1">Membrane</location>
        <topology evidence="1">Multi-pass membrane protein</topology>
    </subcellularLocation>
</comment>
<proteinExistence type="predicted"/>
<evidence type="ECO:0000256" key="3">
    <source>
        <dbReference type="ARBA" id="ARBA00022989"/>
    </source>
</evidence>
<keyword evidence="2 6" id="KW-0812">Transmembrane</keyword>
<dbReference type="AlphaFoldDB" id="A0A9P6UX37"/>
<name>A0A9P6UX37_9FUNG</name>
<feature type="transmembrane region" description="Helical" evidence="6">
    <location>
        <begin position="268"/>
        <end position="289"/>
    </location>
</feature>
<evidence type="ECO:0000313" key="8">
    <source>
        <dbReference type="Proteomes" id="UP000738325"/>
    </source>
</evidence>
<feature type="compositionally biased region" description="Low complexity" evidence="5">
    <location>
        <begin position="16"/>
        <end position="30"/>
    </location>
</feature>
<sequence length="475" mass="49763">MSRAHSYAQVPLAEHGASGTTSSAATSRTAATREDTLAFARSQKKKTTVISNDHRGYASLNSHISHPLDEDDDDDEFEHAAEDSLMLRPHASSSSSSSSAAASFLSSAPRRSVYPSPNGHDDDDDGNDYDEDGISIAPPIEGSSSGASSSAAAAAAGSLGASGVSGSRWSNGARTTNVSFLARLTGRQRPERDARRIIQSTMDGVFSNLSAKPRVEKPYEEELPPSYKTAAQDVSPAYYESNILSSGFVDEDDMILVEGLPVGGLFGFVWNVIISMSFQFVGFFLTYLLHTSHATKQGAKTGLGITFISMGFKVMNGELLMDDSGSVNPSTDPLEDSDTGYIGNTGPSYYYDTSSSSSFSSSMSIRSLTEYEWLSYLMVILGGLIIAHSLTEFAKVKRAETIQLASSAEALESTVPADTAAGHSLSATLAAFAALASSTSRMAANAASSSSSTAAATTADSTSGSGSRTVVIAMT</sequence>
<dbReference type="InterPro" id="IPR019325">
    <property type="entry name" value="NEDD4/Bsd2"/>
</dbReference>
<feature type="region of interest" description="Disordered" evidence="5">
    <location>
        <begin position="88"/>
        <end position="149"/>
    </location>
</feature>
<organism evidence="7 8">
    <name type="scientific">Dissophora globulifera</name>
    <dbReference type="NCBI Taxonomy" id="979702"/>
    <lineage>
        <taxon>Eukaryota</taxon>
        <taxon>Fungi</taxon>
        <taxon>Fungi incertae sedis</taxon>
        <taxon>Mucoromycota</taxon>
        <taxon>Mortierellomycotina</taxon>
        <taxon>Mortierellomycetes</taxon>
        <taxon>Mortierellales</taxon>
        <taxon>Mortierellaceae</taxon>
        <taxon>Dissophora</taxon>
    </lineage>
</organism>
<evidence type="ECO:0000256" key="6">
    <source>
        <dbReference type="SAM" id="Phobius"/>
    </source>
</evidence>
<evidence type="ECO:0000256" key="5">
    <source>
        <dbReference type="SAM" id="MobiDB-lite"/>
    </source>
</evidence>
<evidence type="ECO:0000256" key="2">
    <source>
        <dbReference type="ARBA" id="ARBA00022692"/>
    </source>
</evidence>
<evidence type="ECO:0000256" key="4">
    <source>
        <dbReference type="ARBA" id="ARBA00023136"/>
    </source>
</evidence>
<dbReference type="CDD" id="cd22212">
    <property type="entry name" value="NDFIP-like"/>
    <property type="match status" value="1"/>
</dbReference>
<dbReference type="Proteomes" id="UP000738325">
    <property type="component" value="Unassembled WGS sequence"/>
</dbReference>
<dbReference type="GO" id="GO:0005794">
    <property type="term" value="C:Golgi apparatus"/>
    <property type="evidence" value="ECO:0007669"/>
    <property type="project" value="TreeGrafter"/>
</dbReference>
<dbReference type="GO" id="GO:0031398">
    <property type="term" value="P:positive regulation of protein ubiquitination"/>
    <property type="evidence" value="ECO:0007669"/>
    <property type="project" value="TreeGrafter"/>
</dbReference>
<dbReference type="Pfam" id="PF10176">
    <property type="entry name" value="NEDD4_Bsd2"/>
    <property type="match status" value="1"/>
</dbReference>
<accession>A0A9P6UX37</accession>
<dbReference type="GO" id="GO:0016020">
    <property type="term" value="C:membrane"/>
    <property type="evidence" value="ECO:0007669"/>
    <property type="project" value="UniProtKB-SubCell"/>
</dbReference>
<feature type="compositionally biased region" description="Low complexity" evidence="5">
    <location>
        <begin position="91"/>
        <end position="108"/>
    </location>
</feature>
<evidence type="ECO:0000313" key="7">
    <source>
        <dbReference type="EMBL" id="KAG0323555.1"/>
    </source>
</evidence>
<dbReference type="PANTHER" id="PTHR13396">
    <property type="entry name" value="NEDD4 FAMILY INTERACTING PROTEIN 1/2"/>
    <property type="match status" value="1"/>
</dbReference>
<dbReference type="GO" id="GO:0048471">
    <property type="term" value="C:perinuclear region of cytoplasm"/>
    <property type="evidence" value="ECO:0007669"/>
    <property type="project" value="TreeGrafter"/>
</dbReference>
<dbReference type="GO" id="GO:0030001">
    <property type="term" value="P:metal ion transport"/>
    <property type="evidence" value="ECO:0007669"/>
    <property type="project" value="InterPro"/>
</dbReference>
<keyword evidence="3 6" id="KW-1133">Transmembrane helix</keyword>
<gene>
    <name evidence="7" type="ORF">BGZ99_002729</name>
</gene>
<reference evidence="7" key="1">
    <citation type="journal article" date="2020" name="Fungal Divers.">
        <title>Resolving the Mortierellaceae phylogeny through synthesis of multi-gene phylogenetics and phylogenomics.</title>
        <authorList>
            <person name="Vandepol N."/>
            <person name="Liber J."/>
            <person name="Desiro A."/>
            <person name="Na H."/>
            <person name="Kennedy M."/>
            <person name="Barry K."/>
            <person name="Grigoriev I.V."/>
            <person name="Miller A.N."/>
            <person name="O'Donnell K."/>
            <person name="Stajich J.E."/>
            <person name="Bonito G."/>
        </authorList>
    </citation>
    <scope>NUCLEOTIDE SEQUENCE</scope>
    <source>
        <strain evidence="7">REB-010B</strain>
    </source>
</reference>
<comment type="caution">
    <text evidence="7">The sequence shown here is derived from an EMBL/GenBank/DDBJ whole genome shotgun (WGS) entry which is preliminary data.</text>
</comment>